<name>A0ABW0GC22_9PROT</name>
<evidence type="ECO:0000313" key="3">
    <source>
        <dbReference type="Proteomes" id="UP001596166"/>
    </source>
</evidence>
<feature type="compositionally biased region" description="Basic and acidic residues" evidence="1">
    <location>
        <begin position="113"/>
        <end position="125"/>
    </location>
</feature>
<dbReference type="Proteomes" id="UP001596166">
    <property type="component" value="Unassembled WGS sequence"/>
</dbReference>
<sequence length="386" mass="43228">MVIDEGFAKSYRRRWSHPVFRNLRDAAIWAWMTDTAAWRSVRVRFADRLVQLERGQLVTSERFISEGFCVDRTVVRRLLAAMEQENMIVCRKSPAGTIITIVNYDQYQGDGEGTARPDITDEKPTRNPPHQPLETQESDHRNNHQSNHANYCYETDFMESAETSQPQVIQGRPAPATHQSEENQPNKKEGNNPKKELRESAETRANGAVHCDVVLDLTPVAVTTDAPGADAAPVALERVAAAGAPVPAKPEVPLWRRIIRAFDEIRVEVYGPELARANPATTDRTFAVRWIELGADELLCRDVFVDKINKAKKNKRSPPDTLRFLNGAVEDAIAEARSIREANFEGRSRNAAERSYQSAGRTSAHSALFDAAAAVDARLRKKEFAD</sequence>
<feature type="region of interest" description="Disordered" evidence="1">
    <location>
        <begin position="159"/>
        <end position="204"/>
    </location>
</feature>
<organism evidence="2 3">
    <name type="scientific">Azospirillum himalayense</name>
    <dbReference type="NCBI Taxonomy" id="654847"/>
    <lineage>
        <taxon>Bacteria</taxon>
        <taxon>Pseudomonadati</taxon>
        <taxon>Pseudomonadota</taxon>
        <taxon>Alphaproteobacteria</taxon>
        <taxon>Rhodospirillales</taxon>
        <taxon>Azospirillaceae</taxon>
        <taxon>Azospirillum</taxon>
    </lineage>
</organism>
<reference evidence="3" key="1">
    <citation type="journal article" date="2019" name="Int. J. Syst. Evol. Microbiol.">
        <title>The Global Catalogue of Microorganisms (GCM) 10K type strain sequencing project: providing services to taxonomists for standard genome sequencing and annotation.</title>
        <authorList>
            <consortium name="The Broad Institute Genomics Platform"/>
            <consortium name="The Broad Institute Genome Sequencing Center for Infectious Disease"/>
            <person name="Wu L."/>
            <person name="Ma J."/>
        </authorList>
    </citation>
    <scope>NUCLEOTIDE SEQUENCE [LARGE SCALE GENOMIC DNA]</scope>
    <source>
        <strain evidence="3">CCUG 58760</strain>
    </source>
</reference>
<keyword evidence="3" id="KW-1185">Reference proteome</keyword>
<evidence type="ECO:0008006" key="4">
    <source>
        <dbReference type="Google" id="ProtNLM"/>
    </source>
</evidence>
<accession>A0ABW0GC22</accession>
<feature type="region of interest" description="Disordered" evidence="1">
    <location>
        <begin position="109"/>
        <end position="147"/>
    </location>
</feature>
<evidence type="ECO:0000256" key="1">
    <source>
        <dbReference type="SAM" id="MobiDB-lite"/>
    </source>
</evidence>
<evidence type="ECO:0000313" key="2">
    <source>
        <dbReference type="EMBL" id="MFC5358145.1"/>
    </source>
</evidence>
<dbReference type="EMBL" id="JBHSLC010000081">
    <property type="protein sequence ID" value="MFC5358145.1"/>
    <property type="molecule type" value="Genomic_DNA"/>
</dbReference>
<protein>
    <recommendedName>
        <fullName evidence="4">Helix-turn-helix domain-containing protein</fullName>
    </recommendedName>
</protein>
<comment type="caution">
    <text evidence="2">The sequence shown here is derived from an EMBL/GenBank/DDBJ whole genome shotgun (WGS) entry which is preliminary data.</text>
</comment>
<feature type="compositionally biased region" description="Basic and acidic residues" evidence="1">
    <location>
        <begin position="179"/>
        <end position="202"/>
    </location>
</feature>
<proteinExistence type="predicted"/>
<dbReference type="RefSeq" id="WP_376997845.1">
    <property type="nucleotide sequence ID" value="NZ_JBHSLC010000081.1"/>
</dbReference>
<gene>
    <name evidence="2" type="ORF">ACFPMG_24465</name>
</gene>